<dbReference type="CDD" id="cd00796">
    <property type="entry name" value="INT_Rci_Hp1_C"/>
    <property type="match status" value="1"/>
</dbReference>
<dbReference type="GO" id="GO:0006310">
    <property type="term" value="P:DNA recombination"/>
    <property type="evidence" value="ECO:0007669"/>
    <property type="project" value="UniProtKB-KW"/>
</dbReference>
<dbReference type="PANTHER" id="PTHR30349:SF88">
    <property type="entry name" value="BLL1584 PROTEIN"/>
    <property type="match status" value="1"/>
</dbReference>
<keyword evidence="7" id="KW-1160">Virus entry into host cell</keyword>
<dbReference type="GO" id="GO:0016787">
    <property type="term" value="F:hydrolase activity"/>
    <property type="evidence" value="ECO:0007669"/>
    <property type="project" value="UniProtKB-KW"/>
</dbReference>
<dbReference type="GO" id="GO:0075713">
    <property type="term" value="P:establishment of integrated proviral latency"/>
    <property type="evidence" value="ECO:0007669"/>
    <property type="project" value="UniProtKB-KW"/>
</dbReference>
<feature type="domain" description="Tyr recombinase" evidence="8">
    <location>
        <begin position="182"/>
        <end position="358"/>
    </location>
</feature>
<accession>A0A6J7VJD1</accession>
<evidence type="ECO:0000256" key="4">
    <source>
        <dbReference type="ARBA" id="ARBA00022801"/>
    </source>
</evidence>
<evidence type="ECO:0000256" key="6">
    <source>
        <dbReference type="ARBA" id="ARBA00023172"/>
    </source>
</evidence>
<reference evidence="10" key="1">
    <citation type="submission" date="2020-05" db="EMBL/GenBank/DDBJ databases">
        <authorList>
            <person name="Chiriac C."/>
            <person name="Salcher M."/>
            <person name="Ghai R."/>
            <person name="Kavagutti S V."/>
        </authorList>
    </citation>
    <scope>NUCLEOTIDE SEQUENCE</scope>
</reference>
<evidence type="ECO:0000256" key="1">
    <source>
        <dbReference type="ARBA" id="ARBA00008857"/>
    </source>
</evidence>
<dbReference type="Gene3D" id="1.10.443.10">
    <property type="entry name" value="Intergrase catalytic core"/>
    <property type="match status" value="1"/>
</dbReference>
<evidence type="ECO:0000313" key="10">
    <source>
        <dbReference type="EMBL" id="CAB5078974.1"/>
    </source>
</evidence>
<dbReference type="PROSITE" id="PS51898">
    <property type="entry name" value="TYR_RECOMBINASE"/>
    <property type="match status" value="1"/>
</dbReference>
<dbReference type="InterPro" id="IPR002104">
    <property type="entry name" value="Integrase_catalytic"/>
</dbReference>
<keyword evidence="7" id="KW-1179">Viral genome integration</keyword>
<organism evidence="10">
    <name type="scientific">uncultured Caudovirales phage</name>
    <dbReference type="NCBI Taxonomy" id="2100421"/>
    <lineage>
        <taxon>Viruses</taxon>
        <taxon>Duplodnaviria</taxon>
        <taxon>Heunggongvirae</taxon>
        <taxon>Uroviricota</taxon>
        <taxon>Caudoviricetes</taxon>
        <taxon>Peduoviridae</taxon>
        <taxon>Maltschvirus</taxon>
        <taxon>Maltschvirus maltsch</taxon>
    </lineage>
</organism>
<keyword evidence="7" id="KW-0229">DNA integration</keyword>
<proteinExistence type="inferred from homology"/>
<dbReference type="Gene3D" id="1.10.150.130">
    <property type="match status" value="1"/>
</dbReference>
<dbReference type="PANTHER" id="PTHR30349">
    <property type="entry name" value="PHAGE INTEGRASE-RELATED"/>
    <property type="match status" value="1"/>
</dbReference>
<comment type="similarity">
    <text evidence="1">Belongs to the 'phage' integrase family.</text>
</comment>
<evidence type="ECO:0000256" key="7">
    <source>
        <dbReference type="ARBA" id="ARBA00023195"/>
    </source>
</evidence>
<dbReference type="GO" id="GO:0015074">
    <property type="term" value="P:DNA integration"/>
    <property type="evidence" value="ECO:0007669"/>
    <property type="project" value="InterPro"/>
</dbReference>
<dbReference type="InterPro" id="IPR010998">
    <property type="entry name" value="Integrase_recombinase_N"/>
</dbReference>
<evidence type="ECO:0000256" key="2">
    <source>
        <dbReference type="ARBA" id="ARBA00016082"/>
    </source>
</evidence>
<keyword evidence="4" id="KW-0378">Hydrolase</keyword>
<dbReference type="InterPro" id="IPR013762">
    <property type="entry name" value="Integrase-like_cat_sf"/>
</dbReference>
<evidence type="ECO:0000256" key="5">
    <source>
        <dbReference type="ARBA" id="ARBA00023125"/>
    </source>
</evidence>
<dbReference type="GO" id="GO:0044826">
    <property type="term" value="P:viral genome integration into host DNA"/>
    <property type="evidence" value="ECO:0007669"/>
    <property type="project" value="UniProtKB-KW"/>
</dbReference>
<dbReference type="InterPro" id="IPR050090">
    <property type="entry name" value="Tyrosine_recombinase_XerCD"/>
</dbReference>
<keyword evidence="3" id="KW-0808">Transferase</keyword>
<keyword evidence="5" id="KW-0238">DNA-binding</keyword>
<dbReference type="SUPFAM" id="SSF56349">
    <property type="entry name" value="DNA breaking-rejoining enzymes"/>
    <property type="match status" value="1"/>
</dbReference>
<dbReference type="GO" id="GO:0016740">
    <property type="term" value="F:transferase activity"/>
    <property type="evidence" value="ECO:0007669"/>
    <property type="project" value="UniProtKB-KW"/>
</dbReference>
<evidence type="ECO:0000256" key="3">
    <source>
        <dbReference type="ARBA" id="ARBA00022679"/>
    </source>
</evidence>
<dbReference type="GO" id="GO:0003677">
    <property type="term" value="F:DNA binding"/>
    <property type="evidence" value="ECO:0007669"/>
    <property type="project" value="UniProtKB-KW"/>
</dbReference>
<sequence length="372" mass="41761">MSKKTKGPYLELNRSGVYEIRWSEPGQQRSRSRSTGARDLSIAQKVLANFILLGDAEVAKAAPDRPMLVMEAMGDPDEGSEPTDSYWHEHVLREVNGKDTQRFAIRKLHIHFGHMAIRDVRPKDITAFVDKRRKGTIGRPSQDGTIARELSVLSAAIRHQLRAKRISADDTPMIELPKGGEPKDRWLTPEEADRLLDAAMEGRSSKDRLPRVYKFVVLALTTASRKTALLELRKDQIDMDRGMIRLNPHGRRQTKKRRPLVPVSSDLMPILKRIMDEAAGEFLLDHPGAIRTAFNSAVRRANLDGVTPHTLRHTWATWAAQSGDVSLHEIAAILGDTYATVERNYLHHCPEHLRKAVNVVKLRSGNAADIAA</sequence>
<dbReference type="InterPro" id="IPR011010">
    <property type="entry name" value="DNA_brk_join_enz"/>
</dbReference>
<dbReference type="EMBL" id="LR796136">
    <property type="protein sequence ID" value="CAB4121001.1"/>
    <property type="molecule type" value="Genomic_DNA"/>
</dbReference>
<gene>
    <name evidence="10" type="ORF">UFOVP145_15</name>
    <name evidence="9" type="ORF">UFOVP4_59</name>
</gene>
<dbReference type="EMBL" id="LR798189">
    <property type="protein sequence ID" value="CAB5078974.1"/>
    <property type="molecule type" value="Genomic_DNA"/>
</dbReference>
<keyword evidence="6" id="KW-0233">DNA recombination</keyword>
<name>A0A6J7VJD1_9CAUD</name>
<evidence type="ECO:0000259" key="8">
    <source>
        <dbReference type="PROSITE" id="PS51898"/>
    </source>
</evidence>
<protein>
    <recommendedName>
        <fullName evidence="2">Integrase</fullName>
    </recommendedName>
</protein>
<dbReference type="Pfam" id="PF00589">
    <property type="entry name" value="Phage_integrase"/>
    <property type="match status" value="1"/>
</dbReference>
<evidence type="ECO:0000313" key="9">
    <source>
        <dbReference type="EMBL" id="CAB4121001.1"/>
    </source>
</evidence>